<dbReference type="EMBL" id="JBHUHZ010000003">
    <property type="protein sequence ID" value="MFD2163981.1"/>
    <property type="molecule type" value="Genomic_DNA"/>
</dbReference>
<reference evidence="2" key="1">
    <citation type="journal article" date="2019" name="Int. J. Syst. Evol. Microbiol.">
        <title>The Global Catalogue of Microorganisms (GCM) 10K type strain sequencing project: providing services to taxonomists for standard genome sequencing and annotation.</title>
        <authorList>
            <consortium name="The Broad Institute Genomics Platform"/>
            <consortium name="The Broad Institute Genome Sequencing Center for Infectious Disease"/>
            <person name="Wu L."/>
            <person name="Ma J."/>
        </authorList>
    </citation>
    <scope>NUCLEOTIDE SEQUENCE [LARGE SCALE GENOMIC DNA]</scope>
    <source>
        <strain evidence="2">KCTC 42217</strain>
    </source>
</reference>
<evidence type="ECO:0000313" key="1">
    <source>
        <dbReference type="EMBL" id="MFD2163981.1"/>
    </source>
</evidence>
<sequence>MKINTMKRMYIYPKDVERITGKRSSYCRNLIQLIRAIYGKKKHQGVTVAEYCDYMSVPREEVELYL</sequence>
<accession>A0ABW4ZQW0</accession>
<dbReference type="RefSeq" id="WP_255904780.1">
    <property type="nucleotide sequence ID" value="NZ_JAFMZO010000004.1"/>
</dbReference>
<evidence type="ECO:0000313" key="2">
    <source>
        <dbReference type="Proteomes" id="UP001597387"/>
    </source>
</evidence>
<evidence type="ECO:0008006" key="3">
    <source>
        <dbReference type="Google" id="ProtNLM"/>
    </source>
</evidence>
<protein>
    <recommendedName>
        <fullName evidence="3">Transposase</fullName>
    </recommendedName>
</protein>
<comment type="caution">
    <text evidence="1">The sequence shown here is derived from an EMBL/GenBank/DDBJ whole genome shotgun (WGS) entry which is preliminary data.</text>
</comment>
<proteinExistence type="predicted"/>
<name>A0ABW4ZQW0_9SPHI</name>
<gene>
    <name evidence="1" type="ORF">ACFSJU_16350</name>
</gene>
<organism evidence="1 2">
    <name type="scientific">Paradesertivirga mongoliensis</name>
    <dbReference type="NCBI Taxonomy" id="2100740"/>
    <lineage>
        <taxon>Bacteria</taxon>
        <taxon>Pseudomonadati</taxon>
        <taxon>Bacteroidota</taxon>
        <taxon>Sphingobacteriia</taxon>
        <taxon>Sphingobacteriales</taxon>
        <taxon>Sphingobacteriaceae</taxon>
        <taxon>Paradesertivirga</taxon>
    </lineage>
</organism>
<dbReference type="Proteomes" id="UP001597387">
    <property type="component" value="Unassembled WGS sequence"/>
</dbReference>
<keyword evidence="2" id="KW-1185">Reference proteome</keyword>